<gene>
    <name evidence="5" type="ORF">ACFO4E_11280</name>
</gene>
<keyword evidence="2" id="KW-0238">DNA-binding</keyword>
<dbReference type="PROSITE" id="PS50949">
    <property type="entry name" value="HTH_GNTR"/>
    <property type="match status" value="1"/>
</dbReference>
<keyword evidence="1" id="KW-0805">Transcription regulation</keyword>
<dbReference type="RefSeq" id="WP_378573654.1">
    <property type="nucleotide sequence ID" value="NZ_JBHSFQ010000008.1"/>
</dbReference>
<protein>
    <submittedName>
        <fullName evidence="5">GntR family transcriptional regulator</fullName>
    </submittedName>
</protein>
<sequence length="211" mass="23139">MPASDVLAELREQVMYGGITPGSRINIDAVARDLGVSATPVRDALNRLEADRLVVYTQGRGYTSAPLLDLAGLRALYEYRLLIEPWAARRVATDILVNPAGDLRRELAQAGELLSGERTAKLDIVMHDVRFHETLIRATGNPFVVDAYTQTHCHVHTYRLYGDRVSPRATLAEHTAVVDAVAAQDGDGAAEAMTAHITNSFRRFASTLSER</sequence>
<accession>A0ABV9DU62</accession>
<dbReference type="InterPro" id="IPR036390">
    <property type="entry name" value="WH_DNA-bd_sf"/>
</dbReference>
<name>A0ABV9DU62_9ACTN</name>
<dbReference type="SMART" id="SM00895">
    <property type="entry name" value="FCD"/>
    <property type="match status" value="1"/>
</dbReference>
<evidence type="ECO:0000256" key="3">
    <source>
        <dbReference type="ARBA" id="ARBA00023163"/>
    </source>
</evidence>
<dbReference type="Pfam" id="PF00392">
    <property type="entry name" value="GntR"/>
    <property type="match status" value="1"/>
</dbReference>
<evidence type="ECO:0000256" key="1">
    <source>
        <dbReference type="ARBA" id="ARBA00023015"/>
    </source>
</evidence>
<dbReference type="Proteomes" id="UP001595923">
    <property type="component" value="Unassembled WGS sequence"/>
</dbReference>
<evidence type="ECO:0000313" key="6">
    <source>
        <dbReference type="Proteomes" id="UP001595923"/>
    </source>
</evidence>
<organism evidence="5 6">
    <name type="scientific">Nocardiopsis mangrovi</name>
    <dbReference type="NCBI Taxonomy" id="1179818"/>
    <lineage>
        <taxon>Bacteria</taxon>
        <taxon>Bacillati</taxon>
        <taxon>Actinomycetota</taxon>
        <taxon>Actinomycetes</taxon>
        <taxon>Streptosporangiales</taxon>
        <taxon>Nocardiopsidaceae</taxon>
        <taxon>Nocardiopsis</taxon>
    </lineage>
</organism>
<evidence type="ECO:0000256" key="2">
    <source>
        <dbReference type="ARBA" id="ARBA00023125"/>
    </source>
</evidence>
<dbReference type="SUPFAM" id="SSF48008">
    <property type="entry name" value="GntR ligand-binding domain-like"/>
    <property type="match status" value="1"/>
</dbReference>
<feature type="domain" description="HTH gntR-type" evidence="4">
    <location>
        <begin position="1"/>
        <end position="67"/>
    </location>
</feature>
<dbReference type="Gene3D" id="1.10.10.10">
    <property type="entry name" value="Winged helix-like DNA-binding domain superfamily/Winged helix DNA-binding domain"/>
    <property type="match status" value="1"/>
</dbReference>
<dbReference type="InterPro" id="IPR008920">
    <property type="entry name" value="TF_FadR/GntR_C"/>
</dbReference>
<proteinExistence type="predicted"/>
<dbReference type="PANTHER" id="PTHR43537">
    <property type="entry name" value="TRANSCRIPTIONAL REGULATOR, GNTR FAMILY"/>
    <property type="match status" value="1"/>
</dbReference>
<dbReference type="Gene3D" id="1.20.120.530">
    <property type="entry name" value="GntR ligand-binding domain-like"/>
    <property type="match status" value="1"/>
</dbReference>
<dbReference type="SUPFAM" id="SSF46785">
    <property type="entry name" value="Winged helix' DNA-binding domain"/>
    <property type="match status" value="1"/>
</dbReference>
<comment type="caution">
    <text evidence="5">The sequence shown here is derived from an EMBL/GenBank/DDBJ whole genome shotgun (WGS) entry which is preliminary data.</text>
</comment>
<dbReference type="Pfam" id="PF07729">
    <property type="entry name" value="FCD"/>
    <property type="match status" value="1"/>
</dbReference>
<evidence type="ECO:0000259" key="4">
    <source>
        <dbReference type="PROSITE" id="PS50949"/>
    </source>
</evidence>
<dbReference type="InterPro" id="IPR000524">
    <property type="entry name" value="Tscrpt_reg_HTH_GntR"/>
</dbReference>
<dbReference type="InterPro" id="IPR011711">
    <property type="entry name" value="GntR_C"/>
</dbReference>
<dbReference type="SMART" id="SM00345">
    <property type="entry name" value="HTH_GNTR"/>
    <property type="match status" value="1"/>
</dbReference>
<evidence type="ECO:0000313" key="5">
    <source>
        <dbReference type="EMBL" id="MFC4562435.1"/>
    </source>
</evidence>
<keyword evidence="3" id="KW-0804">Transcription</keyword>
<reference evidence="6" key="1">
    <citation type="journal article" date="2019" name="Int. J. Syst. Evol. Microbiol.">
        <title>The Global Catalogue of Microorganisms (GCM) 10K type strain sequencing project: providing services to taxonomists for standard genome sequencing and annotation.</title>
        <authorList>
            <consortium name="The Broad Institute Genomics Platform"/>
            <consortium name="The Broad Institute Genome Sequencing Center for Infectious Disease"/>
            <person name="Wu L."/>
            <person name="Ma J."/>
        </authorList>
    </citation>
    <scope>NUCLEOTIDE SEQUENCE [LARGE SCALE GENOMIC DNA]</scope>
    <source>
        <strain evidence="6">XZYJ18</strain>
    </source>
</reference>
<dbReference type="PANTHER" id="PTHR43537:SF24">
    <property type="entry name" value="GLUCONATE OPERON TRANSCRIPTIONAL REPRESSOR"/>
    <property type="match status" value="1"/>
</dbReference>
<dbReference type="InterPro" id="IPR036388">
    <property type="entry name" value="WH-like_DNA-bd_sf"/>
</dbReference>
<dbReference type="EMBL" id="JBHSFQ010000008">
    <property type="protein sequence ID" value="MFC4562435.1"/>
    <property type="molecule type" value="Genomic_DNA"/>
</dbReference>
<keyword evidence="6" id="KW-1185">Reference proteome</keyword>